<reference evidence="4 5" key="1">
    <citation type="journal article" date="2017" name="BMC Genomics">
        <title>Comparative genomic and phylogenomic analyses of the Bifidobacteriaceae family.</title>
        <authorList>
            <person name="Lugli G.A."/>
            <person name="Milani C."/>
            <person name="Turroni F."/>
            <person name="Duranti S."/>
            <person name="Mancabelli L."/>
            <person name="Mangifesta M."/>
            <person name="Ferrario C."/>
            <person name="Modesto M."/>
            <person name="Mattarelli P."/>
            <person name="Jiri K."/>
            <person name="van Sinderen D."/>
            <person name="Ventura M."/>
        </authorList>
    </citation>
    <scope>NUCLEOTIDE SEQUENCE [LARGE SCALE GENOMIC DNA]</scope>
    <source>
        <strain evidence="4 5">LMG 28769</strain>
    </source>
</reference>
<dbReference type="InterPro" id="IPR006015">
    <property type="entry name" value="Universal_stress_UspA"/>
</dbReference>
<feature type="compositionally biased region" description="Basic and acidic residues" evidence="2">
    <location>
        <begin position="18"/>
        <end position="32"/>
    </location>
</feature>
<dbReference type="Gene3D" id="3.40.50.620">
    <property type="entry name" value="HUPs"/>
    <property type="match status" value="2"/>
</dbReference>
<name>A0A261G1Z8_9BIFI</name>
<gene>
    <name evidence="4" type="ORF">BAQU_1644</name>
</gene>
<dbReference type="InterPro" id="IPR014729">
    <property type="entry name" value="Rossmann-like_a/b/a_fold"/>
</dbReference>
<dbReference type="GeneID" id="98296306"/>
<feature type="region of interest" description="Disordered" evidence="2">
    <location>
        <begin position="1"/>
        <end position="38"/>
    </location>
</feature>
<evidence type="ECO:0000313" key="5">
    <source>
        <dbReference type="Proteomes" id="UP000216451"/>
    </source>
</evidence>
<evidence type="ECO:0000259" key="3">
    <source>
        <dbReference type="Pfam" id="PF00582"/>
    </source>
</evidence>
<dbReference type="CDD" id="cd00293">
    <property type="entry name" value="USP-like"/>
    <property type="match status" value="1"/>
</dbReference>
<comment type="similarity">
    <text evidence="1">Belongs to the universal stress protein A family.</text>
</comment>
<feature type="compositionally biased region" description="Basic and acidic residues" evidence="2">
    <location>
        <begin position="1"/>
        <end position="11"/>
    </location>
</feature>
<feature type="domain" description="UspA" evidence="3">
    <location>
        <begin position="39"/>
        <end position="175"/>
    </location>
</feature>
<dbReference type="InterPro" id="IPR006016">
    <property type="entry name" value="UspA"/>
</dbReference>
<proteinExistence type="inferred from homology"/>
<dbReference type="RefSeq" id="WP_244568495.1">
    <property type="nucleotide sequence ID" value="NZ_JBDNSG010000018.1"/>
</dbReference>
<dbReference type="PANTHER" id="PTHR46553">
    <property type="entry name" value="ADENINE NUCLEOTIDE ALPHA HYDROLASES-LIKE SUPERFAMILY PROTEIN"/>
    <property type="match status" value="1"/>
</dbReference>
<dbReference type="PANTHER" id="PTHR46553:SF3">
    <property type="entry name" value="ADENINE NUCLEOTIDE ALPHA HYDROLASES-LIKE SUPERFAMILY PROTEIN"/>
    <property type="match status" value="1"/>
</dbReference>
<feature type="domain" description="UspA" evidence="3">
    <location>
        <begin position="243"/>
        <end position="379"/>
    </location>
</feature>
<feature type="compositionally biased region" description="Polar residues" evidence="2">
    <location>
        <begin position="198"/>
        <end position="230"/>
    </location>
</feature>
<feature type="region of interest" description="Disordered" evidence="2">
    <location>
        <begin position="198"/>
        <end position="241"/>
    </location>
</feature>
<evidence type="ECO:0000256" key="2">
    <source>
        <dbReference type="SAM" id="MobiDB-lite"/>
    </source>
</evidence>
<protein>
    <submittedName>
        <fullName evidence="4">Universal stress protein</fullName>
    </submittedName>
</protein>
<dbReference type="SUPFAM" id="SSF52402">
    <property type="entry name" value="Adenine nucleotide alpha hydrolases-like"/>
    <property type="match status" value="2"/>
</dbReference>
<keyword evidence="5" id="KW-1185">Reference proteome</keyword>
<comment type="caution">
    <text evidence="4">The sequence shown here is derived from an EMBL/GenBank/DDBJ whole genome shotgun (WGS) entry which is preliminary data.</text>
</comment>
<sequence>MAEEHMTDEQLNHNQDAQSREVKDQQQESSEDHEYDDDIVVGLDGSRESFAALRWSLAEASASGQNVNAVFGWTPSWNAGTEPKTDEEWDKLRQTLITTLNDWVDDAIPDFDMDPERLTLTSVQASGPAALLEIGTHAQQIVVGKRNIGPLTRWFLGSTSAPLIEDAKVPVTLVHIPPEDSVSVRASIAAALTVAGTMSGTTSPATNGTPGQPGNSADNAGNQSENSENQSTKDEAKLQNRSPLVVGVDGSEISLKALQFAAHEADVHGFDLHVLLCWQMKDLGTIPGYENAIAPIHVGQLQAEEKLRDIVAKVHVPNSVTIHLHAFHTTAVKGIMDASKYAGWIIVGSRGLTGMNARLLGSVSRQLLNLAECTVTIVH</sequence>
<dbReference type="EMBL" id="MWXA01000008">
    <property type="protein sequence ID" value="OZG65461.1"/>
    <property type="molecule type" value="Genomic_DNA"/>
</dbReference>
<evidence type="ECO:0000256" key="1">
    <source>
        <dbReference type="ARBA" id="ARBA00008791"/>
    </source>
</evidence>
<dbReference type="AlphaFoldDB" id="A0A261G1Z8"/>
<accession>A0A261G1Z8</accession>
<evidence type="ECO:0000313" key="4">
    <source>
        <dbReference type="EMBL" id="OZG65461.1"/>
    </source>
</evidence>
<dbReference type="PRINTS" id="PR01438">
    <property type="entry name" value="UNVRSLSTRESS"/>
</dbReference>
<organism evidence="4 5">
    <name type="scientific">Bifidobacterium aquikefiri</name>
    <dbReference type="NCBI Taxonomy" id="1653207"/>
    <lineage>
        <taxon>Bacteria</taxon>
        <taxon>Bacillati</taxon>
        <taxon>Actinomycetota</taxon>
        <taxon>Actinomycetes</taxon>
        <taxon>Bifidobacteriales</taxon>
        <taxon>Bifidobacteriaceae</taxon>
        <taxon>Bifidobacterium</taxon>
    </lineage>
</organism>
<dbReference type="Proteomes" id="UP000216451">
    <property type="component" value="Unassembled WGS sequence"/>
</dbReference>
<dbReference type="Pfam" id="PF00582">
    <property type="entry name" value="Usp"/>
    <property type="match status" value="2"/>
</dbReference>